<organism evidence="3 4">
    <name type="scientific">Gimesia aquarii</name>
    <dbReference type="NCBI Taxonomy" id="2527964"/>
    <lineage>
        <taxon>Bacteria</taxon>
        <taxon>Pseudomonadati</taxon>
        <taxon>Planctomycetota</taxon>
        <taxon>Planctomycetia</taxon>
        <taxon>Planctomycetales</taxon>
        <taxon>Planctomycetaceae</taxon>
        <taxon>Gimesia</taxon>
    </lineage>
</organism>
<dbReference type="Gene3D" id="3.40.630.30">
    <property type="match status" value="1"/>
</dbReference>
<evidence type="ECO:0000259" key="2">
    <source>
        <dbReference type="PROSITE" id="PS51186"/>
    </source>
</evidence>
<dbReference type="GO" id="GO:0047663">
    <property type="term" value="F:aminoglycoside 6'-N-acetyltransferase activity"/>
    <property type="evidence" value="ECO:0007669"/>
    <property type="project" value="UniProtKB-EC"/>
</dbReference>
<reference evidence="3 4" key="1">
    <citation type="submission" date="2019-03" db="EMBL/GenBank/DDBJ databases">
        <title>Deep-cultivation of Planctomycetes and their phenomic and genomic characterization uncovers novel biology.</title>
        <authorList>
            <person name="Wiegand S."/>
            <person name="Jogler M."/>
            <person name="Boedeker C."/>
            <person name="Pinto D."/>
            <person name="Vollmers J."/>
            <person name="Rivas-Marin E."/>
            <person name="Kohn T."/>
            <person name="Peeters S.H."/>
            <person name="Heuer A."/>
            <person name="Rast P."/>
            <person name="Oberbeckmann S."/>
            <person name="Bunk B."/>
            <person name="Jeske O."/>
            <person name="Meyerdierks A."/>
            <person name="Storesund J.E."/>
            <person name="Kallscheuer N."/>
            <person name="Luecker S."/>
            <person name="Lage O.M."/>
            <person name="Pohl T."/>
            <person name="Merkel B.J."/>
            <person name="Hornburger P."/>
            <person name="Mueller R.-W."/>
            <person name="Bruemmer F."/>
            <person name="Labrenz M."/>
            <person name="Spormann A.M."/>
            <person name="Op den Camp H."/>
            <person name="Overmann J."/>
            <person name="Amann R."/>
            <person name="Jetten M.S.M."/>
            <person name="Mascher T."/>
            <person name="Medema M.H."/>
            <person name="Devos D.P."/>
            <person name="Kaster A.-K."/>
            <person name="Ovreas L."/>
            <person name="Rohde M."/>
            <person name="Galperin M.Y."/>
            <person name="Jogler C."/>
        </authorList>
    </citation>
    <scope>NUCLEOTIDE SEQUENCE [LARGE SCALE GENOMIC DNA]</scope>
    <source>
        <strain evidence="3 4">V144</strain>
    </source>
</reference>
<dbReference type="EC" id="2.3.1.82" evidence="3"/>
<dbReference type="EMBL" id="CP037920">
    <property type="protein sequence ID" value="QDT99393.1"/>
    <property type="molecule type" value="Genomic_DNA"/>
</dbReference>
<proteinExistence type="predicted"/>
<name>A0A517W2A1_9PLAN</name>
<evidence type="ECO:0000313" key="3">
    <source>
        <dbReference type="EMBL" id="QDT99393.1"/>
    </source>
</evidence>
<dbReference type="InterPro" id="IPR000182">
    <property type="entry name" value="GNAT_dom"/>
</dbReference>
<dbReference type="PANTHER" id="PTHR31438:SF1">
    <property type="entry name" value="LYSINE N-ACYLTRANSFERASE C17G9.06C-RELATED"/>
    <property type="match status" value="1"/>
</dbReference>
<dbReference type="Pfam" id="PF13523">
    <property type="entry name" value="Acetyltransf_8"/>
    <property type="match status" value="1"/>
</dbReference>
<dbReference type="InterPro" id="IPR016181">
    <property type="entry name" value="Acyl_CoA_acyltransferase"/>
</dbReference>
<sequence>MHLRKAGLSDLALLQHWDQQPHVIACDPDSDWNWEQELDRDPVWRKQLIAVVDERSIGVLQIIDPAIEETHYWGDIQKGFRAIDIWIGEPGDLGKGYGTTMMRLALDQCFSNSEVKAVLVDPLARNTRAHRFYERLGFQFSERRRFGDEDCFVYCLRRDEYEKTIC</sequence>
<dbReference type="PROSITE" id="PS51186">
    <property type="entry name" value="GNAT"/>
    <property type="match status" value="1"/>
</dbReference>
<dbReference type="SUPFAM" id="SSF55729">
    <property type="entry name" value="Acyl-CoA N-acyltransferases (Nat)"/>
    <property type="match status" value="1"/>
</dbReference>
<accession>A0A517W2A1</accession>
<keyword evidence="3" id="KW-0012">Acyltransferase</keyword>
<dbReference type="PANTHER" id="PTHR31438">
    <property type="entry name" value="LYSINE N-ACYLTRANSFERASE C17G9.06C-RELATED"/>
    <property type="match status" value="1"/>
</dbReference>
<dbReference type="AlphaFoldDB" id="A0A517W2A1"/>
<keyword evidence="1" id="KW-0046">Antibiotic resistance</keyword>
<dbReference type="Proteomes" id="UP000318704">
    <property type="component" value="Chromosome"/>
</dbReference>
<dbReference type="KEGG" id="gaw:V144x_49040"/>
<feature type="domain" description="N-acetyltransferase" evidence="2">
    <location>
        <begin position="1"/>
        <end position="159"/>
    </location>
</feature>
<evidence type="ECO:0000256" key="1">
    <source>
        <dbReference type="ARBA" id="ARBA00023251"/>
    </source>
</evidence>
<gene>
    <name evidence="3" type="primary">aacA4_1</name>
    <name evidence="3" type="ORF">V144x_49040</name>
</gene>
<dbReference type="RefSeq" id="WP_144988862.1">
    <property type="nucleotide sequence ID" value="NZ_CP037920.1"/>
</dbReference>
<protein>
    <submittedName>
        <fullName evidence="3">Aminoglycoside N(6')-acetyltransferase type 1</fullName>
        <ecNumber evidence="3">2.3.1.82</ecNumber>
    </submittedName>
</protein>
<evidence type="ECO:0000313" key="4">
    <source>
        <dbReference type="Proteomes" id="UP000318704"/>
    </source>
</evidence>
<keyword evidence="3" id="KW-0808">Transferase</keyword>
<dbReference type="GO" id="GO:0046677">
    <property type="term" value="P:response to antibiotic"/>
    <property type="evidence" value="ECO:0007669"/>
    <property type="project" value="UniProtKB-KW"/>
</dbReference>